<dbReference type="GO" id="GO:0016787">
    <property type="term" value="F:hydrolase activity"/>
    <property type="evidence" value="ECO:0007669"/>
    <property type="project" value="UniProtKB-KW"/>
</dbReference>
<protein>
    <submittedName>
        <fullName evidence="1">Uncharacterized protein</fullName>
    </submittedName>
</protein>
<reference evidence="1" key="1">
    <citation type="journal article" date="2020" name="Cell">
        <title>Large-Scale Comparative Analyses of Tick Genomes Elucidate Their Genetic Diversity and Vector Capacities.</title>
        <authorList>
            <consortium name="Tick Genome and Microbiome Consortium (TIGMIC)"/>
            <person name="Jia N."/>
            <person name="Wang J."/>
            <person name="Shi W."/>
            <person name="Du L."/>
            <person name="Sun Y."/>
            <person name="Zhan W."/>
            <person name="Jiang J.F."/>
            <person name="Wang Q."/>
            <person name="Zhang B."/>
            <person name="Ji P."/>
            <person name="Bell-Sakyi L."/>
            <person name="Cui X.M."/>
            <person name="Yuan T.T."/>
            <person name="Jiang B.G."/>
            <person name="Yang W.F."/>
            <person name="Lam T.T."/>
            <person name="Chang Q.C."/>
            <person name="Ding S.J."/>
            <person name="Wang X.J."/>
            <person name="Zhu J.G."/>
            <person name="Ruan X.D."/>
            <person name="Zhao L."/>
            <person name="Wei J.T."/>
            <person name="Ye R.Z."/>
            <person name="Que T.C."/>
            <person name="Du C.H."/>
            <person name="Zhou Y.H."/>
            <person name="Cheng J.X."/>
            <person name="Dai P.F."/>
            <person name="Guo W.B."/>
            <person name="Han X.H."/>
            <person name="Huang E.J."/>
            <person name="Li L.F."/>
            <person name="Wei W."/>
            <person name="Gao Y.C."/>
            <person name="Liu J.Z."/>
            <person name="Shao H.Z."/>
            <person name="Wang X."/>
            <person name="Wang C.C."/>
            <person name="Yang T.C."/>
            <person name="Huo Q.B."/>
            <person name="Li W."/>
            <person name="Chen H.Y."/>
            <person name="Chen S.E."/>
            <person name="Zhou L.G."/>
            <person name="Ni X.B."/>
            <person name="Tian J.H."/>
            <person name="Sheng Y."/>
            <person name="Liu T."/>
            <person name="Pan Y.S."/>
            <person name="Xia L.Y."/>
            <person name="Li J."/>
            <person name="Zhao F."/>
            <person name="Cao W.C."/>
        </authorList>
    </citation>
    <scope>NUCLEOTIDE SEQUENCE</scope>
    <source>
        <strain evidence="1">Rmic-2018</strain>
    </source>
</reference>
<accession>A0A9J6F912</accession>
<proteinExistence type="predicted"/>
<dbReference type="InterPro" id="IPR052247">
    <property type="entry name" value="Meiotic_Crossover_Helicase"/>
</dbReference>
<dbReference type="Gene3D" id="3.40.50.300">
    <property type="entry name" value="P-loop containing nucleotide triphosphate hydrolases"/>
    <property type="match status" value="1"/>
</dbReference>
<dbReference type="PANTHER" id="PTHR47835">
    <property type="entry name" value="HFM1, ATP DEPENDENT DNA HELICASE HOMOLOG"/>
    <property type="match status" value="1"/>
</dbReference>
<organism evidence="1 2">
    <name type="scientific">Rhipicephalus microplus</name>
    <name type="common">Cattle tick</name>
    <name type="synonym">Boophilus microplus</name>
    <dbReference type="NCBI Taxonomy" id="6941"/>
    <lineage>
        <taxon>Eukaryota</taxon>
        <taxon>Metazoa</taxon>
        <taxon>Ecdysozoa</taxon>
        <taxon>Arthropoda</taxon>
        <taxon>Chelicerata</taxon>
        <taxon>Arachnida</taxon>
        <taxon>Acari</taxon>
        <taxon>Parasitiformes</taxon>
        <taxon>Ixodida</taxon>
        <taxon>Ixodoidea</taxon>
        <taxon>Ixodidae</taxon>
        <taxon>Rhipicephalinae</taxon>
        <taxon>Rhipicephalus</taxon>
        <taxon>Boophilus</taxon>
    </lineage>
</organism>
<dbReference type="AlphaFoldDB" id="A0A9J6F912"/>
<comment type="caution">
    <text evidence="1">The sequence shown here is derived from an EMBL/GenBank/DDBJ whole genome shotgun (WGS) entry which is preliminary data.</text>
</comment>
<sequence>MQYQLARIHTFLCIQSIDVGGLTSQNHYRILRDAVEKGSVNFYHLGFFNVCPNSNTRFRSLFAYIEIAAAAAVIRCRDLREKLDGCTRRWPQAICPDLVLVDEMQTVSEVDRGAILEAVLTRVKLLRRRDGPRFVGVCGCVENAKDVRLFKYTFPASARPVPLKRVVLGYPCSATSDFRFDVALSYKLAAVISAHSAGKPALVVSVMAIYSIERAQSQ</sequence>
<gene>
    <name evidence="1" type="ORF">HPB51_022067</name>
</gene>
<dbReference type="PANTHER" id="PTHR47835:SF3">
    <property type="entry name" value="HELICASE FOR MEIOSIS 1"/>
    <property type="match status" value="1"/>
</dbReference>
<name>A0A9J6F912_RHIMP</name>
<keyword evidence="2" id="KW-1185">Reference proteome</keyword>
<reference evidence="1" key="2">
    <citation type="submission" date="2021-09" db="EMBL/GenBank/DDBJ databases">
        <authorList>
            <person name="Jia N."/>
            <person name="Wang J."/>
            <person name="Shi W."/>
            <person name="Du L."/>
            <person name="Sun Y."/>
            <person name="Zhan W."/>
            <person name="Jiang J."/>
            <person name="Wang Q."/>
            <person name="Zhang B."/>
            <person name="Ji P."/>
            <person name="Sakyi L.B."/>
            <person name="Cui X."/>
            <person name="Yuan T."/>
            <person name="Jiang B."/>
            <person name="Yang W."/>
            <person name="Lam T.T.-Y."/>
            <person name="Chang Q."/>
            <person name="Ding S."/>
            <person name="Wang X."/>
            <person name="Zhu J."/>
            <person name="Ruan X."/>
            <person name="Zhao L."/>
            <person name="Wei J."/>
            <person name="Que T."/>
            <person name="Du C."/>
            <person name="Cheng J."/>
            <person name="Dai P."/>
            <person name="Han X."/>
            <person name="Huang E."/>
            <person name="Gao Y."/>
            <person name="Liu J."/>
            <person name="Shao H."/>
            <person name="Ye R."/>
            <person name="Li L."/>
            <person name="Wei W."/>
            <person name="Wang X."/>
            <person name="Wang C."/>
            <person name="Huo Q."/>
            <person name="Li W."/>
            <person name="Guo W."/>
            <person name="Chen H."/>
            <person name="Chen S."/>
            <person name="Zhou L."/>
            <person name="Zhou L."/>
            <person name="Ni X."/>
            <person name="Tian J."/>
            <person name="Zhou Y."/>
            <person name="Sheng Y."/>
            <person name="Liu T."/>
            <person name="Pan Y."/>
            <person name="Xia L."/>
            <person name="Li J."/>
            <person name="Zhao F."/>
            <person name="Cao W."/>
        </authorList>
    </citation>
    <scope>NUCLEOTIDE SEQUENCE</scope>
    <source>
        <strain evidence="1">Rmic-2018</strain>
        <tissue evidence="1">Larvae</tissue>
    </source>
</reference>
<evidence type="ECO:0000313" key="2">
    <source>
        <dbReference type="Proteomes" id="UP000821866"/>
    </source>
</evidence>
<dbReference type="Proteomes" id="UP000821866">
    <property type="component" value="Chromosome 1"/>
</dbReference>
<dbReference type="GO" id="GO:0043138">
    <property type="term" value="F:3'-5' DNA helicase activity"/>
    <property type="evidence" value="ECO:0007669"/>
    <property type="project" value="UniProtKB-EC"/>
</dbReference>
<dbReference type="EMBL" id="JABSTU010000001">
    <property type="protein sequence ID" value="KAH8042349.1"/>
    <property type="molecule type" value="Genomic_DNA"/>
</dbReference>
<evidence type="ECO:0000313" key="1">
    <source>
        <dbReference type="EMBL" id="KAH8042349.1"/>
    </source>
</evidence>
<dbReference type="InterPro" id="IPR027417">
    <property type="entry name" value="P-loop_NTPase"/>
</dbReference>